<accession>A0A1F6XX88</accession>
<gene>
    <name evidence="1" type="ORF">A3H53_04325</name>
</gene>
<evidence type="ECO:0000313" key="1">
    <source>
        <dbReference type="EMBL" id="OGI98724.1"/>
    </source>
</evidence>
<sequence length="72" mass="8501">MKLLVKRRFNLDISTTIIYKLYKKKGLIRRPQKRLPWYKSLKDPVIPKVPGDVAQVEKLNYYLSTVSPLKVN</sequence>
<dbReference type="Proteomes" id="UP000176479">
    <property type="component" value="Unassembled WGS sequence"/>
</dbReference>
<comment type="caution">
    <text evidence="1">The sequence shown here is derived from an EMBL/GenBank/DDBJ whole genome shotgun (WGS) entry which is preliminary data.</text>
</comment>
<protein>
    <submittedName>
        <fullName evidence="1">Uncharacterized protein</fullName>
    </submittedName>
</protein>
<dbReference type="EMBL" id="MFVK01000030">
    <property type="protein sequence ID" value="OGI98724.1"/>
    <property type="molecule type" value="Genomic_DNA"/>
</dbReference>
<reference evidence="1 2" key="1">
    <citation type="journal article" date="2016" name="Nat. Commun.">
        <title>Thousands of microbial genomes shed light on interconnected biogeochemical processes in an aquifer system.</title>
        <authorList>
            <person name="Anantharaman K."/>
            <person name="Brown C.T."/>
            <person name="Hug L.A."/>
            <person name="Sharon I."/>
            <person name="Castelle C.J."/>
            <person name="Probst A.J."/>
            <person name="Thomas B.C."/>
            <person name="Singh A."/>
            <person name="Wilkins M.J."/>
            <person name="Karaoz U."/>
            <person name="Brodie E.L."/>
            <person name="Williams K.H."/>
            <person name="Hubbard S.S."/>
            <person name="Banfield J.F."/>
        </authorList>
    </citation>
    <scope>NUCLEOTIDE SEQUENCE [LARGE SCALE GENOMIC DNA]</scope>
</reference>
<name>A0A1F6XX88_9BACT</name>
<organism evidence="1 2">
    <name type="scientific">Candidatus Nomurabacteria bacterium RIFCSPLOWO2_02_FULL_40_10</name>
    <dbReference type="NCBI Taxonomy" id="1801786"/>
    <lineage>
        <taxon>Bacteria</taxon>
        <taxon>Candidatus Nomuraibacteriota</taxon>
    </lineage>
</organism>
<dbReference type="AlphaFoldDB" id="A0A1F6XX88"/>
<proteinExistence type="predicted"/>
<evidence type="ECO:0000313" key="2">
    <source>
        <dbReference type="Proteomes" id="UP000176479"/>
    </source>
</evidence>